<comment type="catalytic activity">
    <reaction evidence="7">
        <text>L-histidyl-[protein] + S-adenosyl-L-methionine = N(tele)-methyl-L-histidyl-[protein] + S-adenosyl-L-homocysteine + H(+)</text>
        <dbReference type="Rhea" id="RHEA:19369"/>
        <dbReference type="Rhea" id="RHEA-COMP:9745"/>
        <dbReference type="Rhea" id="RHEA-COMP:11600"/>
        <dbReference type="ChEBI" id="CHEBI:15378"/>
        <dbReference type="ChEBI" id="CHEBI:16367"/>
        <dbReference type="ChEBI" id="CHEBI:29979"/>
        <dbReference type="ChEBI" id="CHEBI:57856"/>
        <dbReference type="ChEBI" id="CHEBI:59789"/>
        <dbReference type="EC" id="2.1.1.85"/>
    </reaction>
</comment>
<evidence type="ECO:0000256" key="7">
    <source>
        <dbReference type="PROSITE-ProRule" id="PRU00898"/>
    </source>
</evidence>
<dbReference type="Pfam" id="PF00856">
    <property type="entry name" value="SET"/>
    <property type="match status" value="1"/>
</dbReference>
<dbReference type="OrthoDB" id="441812at2759"/>
<sequence>MGKKSQNEVKSKQNNVYKSGVQTTGCVKLPPNRRNDLNQLLDKILKVSSSVPESSNVAKELEAYQEIQKITSKIKVLEEELLQPMPDRKSSKEDFLLWLKNNNVEFDGLRIAEYPGMEFGIEAEKDFKEGDMMIAVPRRVMLTVENIHQSPLKELAKKDPLIVHMPNVALALLLLLHRRDLQSFWKPYINMLPSKYTTVLYFNPEELMHLKGSPAFEMALRQCRSITRQYAYFNKLFQRSNDEASNMLREIFTLEEYCWAVSTVMTRQNAVVSADGGDLTQALIPLWDMCNHADGKLSTDFNVALDRSECVAWRAVPAGEQVFIFYGERPNCDRLIHNGFVQPRSACDAVRVRLGVARADPLHAEKAALLPRLGLAPSGDWEVRAGPRPVSDKLAAFVRVLCMDKDQLERWTASPDVESLLLEDCPQLDAELNAKAWAFLQVRVKLLLAAYPTKLEDDEALLVDPKDARLSHCARLAVQLRCEEKRLLRDALAYVEQRAARTV</sequence>
<dbReference type="CTD" id="84193"/>
<dbReference type="GeneID" id="113218175"/>
<evidence type="ECO:0000256" key="6">
    <source>
        <dbReference type="ARBA" id="ARBA00023203"/>
    </source>
</evidence>
<evidence type="ECO:0000313" key="10">
    <source>
        <dbReference type="Proteomes" id="UP000504606"/>
    </source>
</evidence>
<protein>
    <recommendedName>
        <fullName evidence="7">protein-histidine N-methyltransferase</fullName>
        <ecNumber evidence="7">2.1.1.85</ecNumber>
    </recommendedName>
</protein>
<keyword evidence="3 7" id="KW-0489">Methyltransferase</keyword>
<comment type="subcellular location">
    <subcellularLocation>
        <location evidence="1">Cytoplasm</location>
    </subcellularLocation>
</comment>
<keyword evidence="5 7" id="KW-0949">S-adenosyl-L-methionine</keyword>
<dbReference type="RefSeq" id="XP_052126483.1">
    <property type="nucleotide sequence ID" value="XM_052270523.1"/>
</dbReference>
<feature type="region of interest" description="Disordered" evidence="8">
    <location>
        <begin position="1"/>
        <end position="29"/>
    </location>
</feature>
<dbReference type="GO" id="GO:0018064">
    <property type="term" value="F:protein-L-histidine N-tele-methyltransferase activity"/>
    <property type="evidence" value="ECO:0007669"/>
    <property type="project" value="UniProtKB-EC"/>
</dbReference>
<dbReference type="Gene3D" id="3.90.1410.10">
    <property type="entry name" value="set domain protein methyltransferase, domain 1"/>
    <property type="match status" value="1"/>
</dbReference>
<dbReference type="Gene3D" id="3.90.1420.10">
    <property type="entry name" value="Rubisco LSMT, substrate-binding domain"/>
    <property type="match status" value="1"/>
</dbReference>
<dbReference type="AlphaFoldDB" id="A0A9C6X0S2"/>
<dbReference type="GO" id="GO:0003779">
    <property type="term" value="F:actin binding"/>
    <property type="evidence" value="ECO:0007669"/>
    <property type="project" value="UniProtKB-KW"/>
</dbReference>
<evidence type="ECO:0000256" key="4">
    <source>
        <dbReference type="ARBA" id="ARBA00022679"/>
    </source>
</evidence>
<evidence type="ECO:0000256" key="2">
    <source>
        <dbReference type="ARBA" id="ARBA00022490"/>
    </source>
</evidence>
<evidence type="ECO:0000256" key="5">
    <source>
        <dbReference type="ARBA" id="ARBA00022691"/>
    </source>
</evidence>
<dbReference type="KEGG" id="foc:113218175"/>
<dbReference type="InterPro" id="IPR046341">
    <property type="entry name" value="SET_dom_sf"/>
</dbReference>
<reference evidence="11" key="1">
    <citation type="submission" date="2025-08" db="UniProtKB">
        <authorList>
            <consortium name="RefSeq"/>
        </authorList>
    </citation>
    <scope>IDENTIFICATION</scope>
    <source>
        <tissue evidence="11">Whole organism</tissue>
    </source>
</reference>
<keyword evidence="2" id="KW-0963">Cytoplasm</keyword>
<dbReference type="CDD" id="cd19176">
    <property type="entry name" value="SET_SETD3"/>
    <property type="match status" value="1"/>
</dbReference>
<dbReference type="PANTHER" id="PTHR13271:SF47">
    <property type="entry name" value="ACTIN-HISTIDINE N-METHYLTRANSFERASE"/>
    <property type="match status" value="1"/>
</dbReference>
<gene>
    <name evidence="11" type="primary">LOC113218175</name>
</gene>
<dbReference type="GO" id="GO:0016279">
    <property type="term" value="F:protein-lysine N-methyltransferase activity"/>
    <property type="evidence" value="ECO:0007669"/>
    <property type="project" value="TreeGrafter"/>
</dbReference>
<keyword evidence="6" id="KW-0009">Actin-binding</keyword>
<feature type="compositionally biased region" description="Basic and acidic residues" evidence="8">
    <location>
        <begin position="1"/>
        <end position="11"/>
    </location>
</feature>
<dbReference type="InterPro" id="IPR001214">
    <property type="entry name" value="SET_dom"/>
</dbReference>
<evidence type="ECO:0000256" key="3">
    <source>
        <dbReference type="ARBA" id="ARBA00022603"/>
    </source>
</evidence>
<keyword evidence="10" id="KW-1185">Reference proteome</keyword>
<keyword evidence="4 7" id="KW-0808">Transferase</keyword>
<dbReference type="InterPro" id="IPR036464">
    <property type="entry name" value="Rubisco_LSMT_subst-bd_sf"/>
</dbReference>
<feature type="compositionally biased region" description="Polar residues" evidence="8">
    <location>
        <begin position="12"/>
        <end position="25"/>
    </location>
</feature>
<evidence type="ECO:0000256" key="8">
    <source>
        <dbReference type="SAM" id="MobiDB-lite"/>
    </source>
</evidence>
<organism evidence="10 11">
    <name type="scientific">Frankliniella occidentalis</name>
    <name type="common">Western flower thrips</name>
    <name type="synonym">Euthrips occidentalis</name>
    <dbReference type="NCBI Taxonomy" id="133901"/>
    <lineage>
        <taxon>Eukaryota</taxon>
        <taxon>Metazoa</taxon>
        <taxon>Ecdysozoa</taxon>
        <taxon>Arthropoda</taxon>
        <taxon>Hexapoda</taxon>
        <taxon>Insecta</taxon>
        <taxon>Pterygota</taxon>
        <taxon>Neoptera</taxon>
        <taxon>Paraneoptera</taxon>
        <taxon>Thysanoptera</taxon>
        <taxon>Terebrantia</taxon>
        <taxon>Thripoidea</taxon>
        <taxon>Thripidae</taxon>
        <taxon>Frankliniella</taxon>
    </lineage>
</organism>
<accession>A0A9C6X0S2</accession>
<evidence type="ECO:0000256" key="1">
    <source>
        <dbReference type="ARBA" id="ARBA00004496"/>
    </source>
</evidence>
<feature type="domain" description="SET" evidence="9">
    <location>
        <begin position="107"/>
        <end position="327"/>
    </location>
</feature>
<dbReference type="PANTHER" id="PTHR13271">
    <property type="entry name" value="UNCHARACTERIZED PUTATIVE METHYLTRANSFERASE"/>
    <property type="match status" value="1"/>
</dbReference>
<dbReference type="Pfam" id="PF09273">
    <property type="entry name" value="Rubis-subs-bind"/>
    <property type="match status" value="1"/>
</dbReference>
<dbReference type="InterPro" id="IPR050600">
    <property type="entry name" value="SETD3_SETD6_MTase"/>
</dbReference>
<evidence type="ECO:0000313" key="11">
    <source>
        <dbReference type="RefSeq" id="XP_052126483.1"/>
    </source>
</evidence>
<dbReference type="SUPFAM" id="SSF81822">
    <property type="entry name" value="RuBisCo LSMT C-terminal, substrate-binding domain"/>
    <property type="match status" value="1"/>
</dbReference>
<dbReference type="GO" id="GO:0005737">
    <property type="term" value="C:cytoplasm"/>
    <property type="evidence" value="ECO:0007669"/>
    <property type="project" value="UniProtKB-SubCell"/>
</dbReference>
<dbReference type="InterPro" id="IPR025785">
    <property type="entry name" value="SETD3"/>
</dbReference>
<dbReference type="InterPro" id="IPR044428">
    <property type="entry name" value="SETD3_SET"/>
</dbReference>
<dbReference type="GO" id="GO:0032259">
    <property type="term" value="P:methylation"/>
    <property type="evidence" value="ECO:0007669"/>
    <property type="project" value="UniProtKB-KW"/>
</dbReference>
<dbReference type="PROSITE" id="PS50280">
    <property type="entry name" value="SET"/>
    <property type="match status" value="1"/>
</dbReference>
<dbReference type="EC" id="2.1.1.85" evidence="7"/>
<dbReference type="Proteomes" id="UP000504606">
    <property type="component" value="Unplaced"/>
</dbReference>
<comment type="similarity">
    <text evidence="7">Belongs to the class V-like SAM-binding methyltransferase superfamily. SETD3 actin-histidine methyltransferase family.</text>
</comment>
<proteinExistence type="inferred from homology"/>
<dbReference type="PROSITE" id="PS51565">
    <property type="entry name" value="SAM_MT85_SETD3"/>
    <property type="match status" value="1"/>
</dbReference>
<name>A0A9C6X0S2_FRAOC</name>
<dbReference type="SUPFAM" id="SSF82199">
    <property type="entry name" value="SET domain"/>
    <property type="match status" value="1"/>
</dbReference>
<dbReference type="InterPro" id="IPR015353">
    <property type="entry name" value="Rubisco_LSMT_subst-bd"/>
</dbReference>
<evidence type="ECO:0000259" key="9">
    <source>
        <dbReference type="PROSITE" id="PS50280"/>
    </source>
</evidence>